<feature type="region of interest" description="Disordered" evidence="1">
    <location>
        <begin position="679"/>
        <end position="717"/>
    </location>
</feature>
<sequence>MNKIPLPKSTWDNLTPELVRRIAECLHPNEVASSLKLANSDTAAALSDYRTLYLAHDGKDIYIRLKAQQPWPGHAFVAHWGRPEPWRELSLRQRERLLCLAASSGHAASLDAALHFSGCALKPSVLTAAAVGGDELASKRLLAEGCSLDEGVFRAAARGGHLRLIQLLLNTTVSNYLWTPCLAAAAQGACAGGQLAILTWLQQEHGYSLRASNVGAAAEAGHVELVERLMPLVPDCAPAQEAWKDCDPQDFQAVRDLRSSRWELLMDVVSGCPVEVLQRHHDRLWHWPRRQPVLLPGDLANPAALAAAVAAGYAGAEAAGVLAGGRADLEAVVEADVPEDEDQSCPAEDVRAYLCNLFRAAACSPTPCWAAKLSFLLSTWGPRVEATLKAGRYLDLGELFDAMATERPDYLQRLKHLADIGVALDSQAAEAAFSRCRVEALVWLVDECDALPDEVIIDYCIIMRGTATEASDCVAVLEALRQRGWVFEARYLARSPIFGWPDAALLWLAEVGEDADAESPEGATAPTAGEVRAWWSRIFTRAAQEGASLPVLQALRARGAAVDLAAVAQAGGEAALAWAAAQLLAEGAEAAAGAAGSGGGGGMTLQPLSRDEALRCYHGGNVAALDWLRSHGLLPPLSCNWLPTLREMLHGKQCQCSSFWSLQLWVRLQLQLQMDADQQAVGGPPQQPQQLQRQQPAAAATVAAADEDEPAAEEHPMQPHELAVANSSATGDAAASRAVSLWLAAKEMAGHADRVRRKRYELECMWCGGANNVDVGLYEVVALEHQHAWMERQAERL</sequence>
<dbReference type="GO" id="GO:0046513">
    <property type="term" value="P:ceramide biosynthetic process"/>
    <property type="evidence" value="ECO:0000318"/>
    <property type="project" value="GO_Central"/>
</dbReference>
<gene>
    <name evidence="2" type="ORF">CHLRE_16g677200v5</name>
</gene>
<dbReference type="GO" id="GO:0016020">
    <property type="term" value="C:membrane"/>
    <property type="evidence" value="ECO:0000318"/>
    <property type="project" value="GO_Central"/>
</dbReference>
<dbReference type="Proteomes" id="UP000006906">
    <property type="component" value="Chromosome 16"/>
</dbReference>
<dbReference type="GO" id="GO:0004620">
    <property type="term" value="F:phospholipase activity"/>
    <property type="evidence" value="ECO:0000318"/>
    <property type="project" value="GO_Central"/>
</dbReference>
<dbReference type="RefSeq" id="XP_001695956.2">
    <property type="nucleotide sequence ID" value="XM_001695904.2"/>
</dbReference>
<dbReference type="PANTHER" id="PTHR12393:SF6">
    <property type="entry name" value="SPHINGOMYELIN PHOSPHODIESTERASE 2"/>
    <property type="match status" value="1"/>
</dbReference>
<dbReference type="EMBL" id="CM008977">
    <property type="protein sequence ID" value="PNW72218.1"/>
    <property type="molecule type" value="Genomic_DNA"/>
</dbReference>
<dbReference type="InterPro" id="IPR036770">
    <property type="entry name" value="Ankyrin_rpt-contain_sf"/>
</dbReference>
<dbReference type="SUPFAM" id="SSF48403">
    <property type="entry name" value="Ankyrin repeat"/>
    <property type="match status" value="1"/>
</dbReference>
<dbReference type="ExpressionAtlas" id="A0A2K3CVB5">
    <property type="expression patterns" value="baseline and differential"/>
</dbReference>
<keyword evidence="3" id="KW-1185">Reference proteome</keyword>
<dbReference type="PANTHER" id="PTHR12393">
    <property type="entry name" value="SPHINGOMYELIN PHOSPHODIESTERASE RELATED"/>
    <property type="match status" value="1"/>
</dbReference>
<dbReference type="InParanoid" id="A0A2K3CVB5"/>
<evidence type="ECO:0000256" key="1">
    <source>
        <dbReference type="SAM" id="MobiDB-lite"/>
    </source>
</evidence>
<dbReference type="AlphaFoldDB" id="A0A2K3CVB5"/>
<name>A0A2K3CVB5_CHLRE</name>
<dbReference type="Gene3D" id="1.25.40.20">
    <property type="entry name" value="Ankyrin repeat-containing domain"/>
    <property type="match status" value="1"/>
</dbReference>
<feature type="compositionally biased region" description="Low complexity" evidence="1">
    <location>
        <begin position="679"/>
        <end position="704"/>
    </location>
</feature>
<dbReference type="GO" id="GO:0030149">
    <property type="term" value="P:sphingolipid catabolic process"/>
    <property type="evidence" value="ECO:0000318"/>
    <property type="project" value="GO_Central"/>
</dbReference>
<dbReference type="GO" id="GO:0005783">
    <property type="term" value="C:endoplasmic reticulum"/>
    <property type="evidence" value="ECO:0000318"/>
    <property type="project" value="GO_Central"/>
</dbReference>
<dbReference type="KEGG" id="cre:CHLRE_16g677200v5"/>
<organism evidence="2 3">
    <name type="scientific">Chlamydomonas reinhardtii</name>
    <name type="common">Chlamydomonas smithii</name>
    <dbReference type="NCBI Taxonomy" id="3055"/>
    <lineage>
        <taxon>Eukaryota</taxon>
        <taxon>Viridiplantae</taxon>
        <taxon>Chlorophyta</taxon>
        <taxon>core chlorophytes</taxon>
        <taxon>Chlorophyceae</taxon>
        <taxon>CS clade</taxon>
        <taxon>Chlamydomonadales</taxon>
        <taxon>Chlamydomonadaceae</taxon>
        <taxon>Chlamydomonas</taxon>
    </lineage>
</organism>
<evidence type="ECO:0000313" key="2">
    <source>
        <dbReference type="EMBL" id="PNW72218.1"/>
    </source>
</evidence>
<dbReference type="PaxDb" id="3055-EDP01293"/>
<proteinExistence type="predicted"/>
<dbReference type="Gramene" id="PNW72218">
    <property type="protein sequence ID" value="PNW72218"/>
    <property type="gene ID" value="CHLRE_16g677200v5"/>
</dbReference>
<evidence type="ECO:0000313" key="3">
    <source>
        <dbReference type="Proteomes" id="UP000006906"/>
    </source>
</evidence>
<protein>
    <submittedName>
        <fullName evidence="2">Uncharacterized protein</fullName>
    </submittedName>
</protein>
<dbReference type="GeneID" id="5721499"/>
<accession>A0A2K3CVB5</accession>
<dbReference type="GO" id="GO:0071944">
    <property type="term" value="C:cell periphery"/>
    <property type="evidence" value="ECO:0000318"/>
    <property type="project" value="GO_Central"/>
</dbReference>
<dbReference type="OrthoDB" id="63514at2759"/>
<reference evidence="2 3" key="1">
    <citation type="journal article" date="2007" name="Science">
        <title>The Chlamydomonas genome reveals the evolution of key animal and plant functions.</title>
        <authorList>
            <person name="Merchant S.S."/>
            <person name="Prochnik S.E."/>
            <person name="Vallon O."/>
            <person name="Harris E.H."/>
            <person name="Karpowicz S.J."/>
            <person name="Witman G.B."/>
            <person name="Terry A."/>
            <person name="Salamov A."/>
            <person name="Fritz-Laylin L.K."/>
            <person name="Marechal-Drouard L."/>
            <person name="Marshall W.F."/>
            <person name="Qu L.H."/>
            <person name="Nelson D.R."/>
            <person name="Sanderfoot A.A."/>
            <person name="Spalding M.H."/>
            <person name="Kapitonov V.V."/>
            <person name="Ren Q."/>
            <person name="Ferris P."/>
            <person name="Lindquist E."/>
            <person name="Shapiro H."/>
            <person name="Lucas S.M."/>
            <person name="Grimwood J."/>
            <person name="Schmutz J."/>
            <person name="Cardol P."/>
            <person name="Cerutti H."/>
            <person name="Chanfreau G."/>
            <person name="Chen C.L."/>
            <person name="Cognat V."/>
            <person name="Croft M.T."/>
            <person name="Dent R."/>
            <person name="Dutcher S."/>
            <person name="Fernandez E."/>
            <person name="Fukuzawa H."/>
            <person name="Gonzalez-Ballester D."/>
            <person name="Gonzalez-Halphen D."/>
            <person name="Hallmann A."/>
            <person name="Hanikenne M."/>
            <person name="Hippler M."/>
            <person name="Inwood W."/>
            <person name="Jabbari K."/>
            <person name="Kalanon M."/>
            <person name="Kuras R."/>
            <person name="Lefebvre P.A."/>
            <person name="Lemaire S.D."/>
            <person name="Lobanov A.V."/>
            <person name="Lohr M."/>
            <person name="Manuell A."/>
            <person name="Meier I."/>
            <person name="Mets L."/>
            <person name="Mittag M."/>
            <person name="Mittelmeier T."/>
            <person name="Moroney J.V."/>
            <person name="Moseley J."/>
            <person name="Napoli C."/>
            <person name="Nedelcu A.M."/>
            <person name="Niyogi K."/>
            <person name="Novoselov S.V."/>
            <person name="Paulsen I.T."/>
            <person name="Pazour G."/>
            <person name="Purton S."/>
            <person name="Ral J.P."/>
            <person name="Riano-Pachon D.M."/>
            <person name="Riekhof W."/>
            <person name="Rymarquis L."/>
            <person name="Schroda M."/>
            <person name="Stern D."/>
            <person name="Umen J."/>
            <person name="Willows R."/>
            <person name="Wilson N."/>
            <person name="Zimmer S.L."/>
            <person name="Allmer J."/>
            <person name="Balk J."/>
            <person name="Bisova K."/>
            <person name="Chen C.J."/>
            <person name="Elias M."/>
            <person name="Gendler K."/>
            <person name="Hauser C."/>
            <person name="Lamb M.R."/>
            <person name="Ledford H."/>
            <person name="Long J.C."/>
            <person name="Minagawa J."/>
            <person name="Page M.D."/>
            <person name="Pan J."/>
            <person name="Pootakham W."/>
            <person name="Roje S."/>
            <person name="Rose A."/>
            <person name="Stahlberg E."/>
            <person name="Terauchi A.M."/>
            <person name="Yang P."/>
            <person name="Ball S."/>
            <person name="Bowler C."/>
            <person name="Dieckmann C.L."/>
            <person name="Gladyshev V.N."/>
            <person name="Green P."/>
            <person name="Jorgensen R."/>
            <person name="Mayfield S."/>
            <person name="Mueller-Roeber B."/>
            <person name="Rajamani S."/>
            <person name="Sayre R.T."/>
            <person name="Brokstein P."/>
            <person name="Dubchak I."/>
            <person name="Goodstein D."/>
            <person name="Hornick L."/>
            <person name="Huang Y.W."/>
            <person name="Jhaveri J."/>
            <person name="Luo Y."/>
            <person name="Martinez D."/>
            <person name="Ngau W.C."/>
            <person name="Otillar B."/>
            <person name="Poliakov A."/>
            <person name="Porter A."/>
            <person name="Szajkowski L."/>
            <person name="Werner G."/>
            <person name="Zhou K."/>
            <person name="Grigoriev I.V."/>
            <person name="Rokhsar D.S."/>
            <person name="Grossman A.R."/>
        </authorList>
    </citation>
    <scope>NUCLEOTIDE SEQUENCE [LARGE SCALE GENOMIC DNA]</scope>
    <source>
        <strain evidence="3">CC-503</strain>
    </source>
</reference>
<dbReference type="STRING" id="3055.A0A2K3CVB5"/>